<dbReference type="Gene3D" id="3.30.460.10">
    <property type="entry name" value="Beta Polymerase, domain 2"/>
    <property type="match status" value="1"/>
</dbReference>
<dbReference type="InterPro" id="IPR043519">
    <property type="entry name" value="NT_sf"/>
</dbReference>
<dbReference type="PANTHER" id="PTHR23092:SF15">
    <property type="entry name" value="INACTIVE NON-CANONICAL POLY(A) RNA POLYMERASE PROTEIN TRF4-2-RELATED"/>
    <property type="match status" value="1"/>
</dbReference>
<proteinExistence type="inferred from homology"/>
<evidence type="ECO:0000259" key="6">
    <source>
        <dbReference type="Pfam" id="PF03828"/>
    </source>
</evidence>
<dbReference type="EC" id="2.7.7.19" evidence="2"/>
<organism evidence="8 9">
    <name type="scientific">Sphaceloma murrayae</name>
    <dbReference type="NCBI Taxonomy" id="2082308"/>
    <lineage>
        <taxon>Eukaryota</taxon>
        <taxon>Fungi</taxon>
        <taxon>Dikarya</taxon>
        <taxon>Ascomycota</taxon>
        <taxon>Pezizomycotina</taxon>
        <taxon>Dothideomycetes</taxon>
        <taxon>Dothideomycetidae</taxon>
        <taxon>Myriangiales</taxon>
        <taxon>Elsinoaceae</taxon>
        <taxon>Sphaceloma</taxon>
    </lineage>
</organism>
<dbReference type="Proteomes" id="UP000243797">
    <property type="component" value="Unassembled WGS sequence"/>
</dbReference>
<dbReference type="GO" id="GO:0046872">
    <property type="term" value="F:metal ion binding"/>
    <property type="evidence" value="ECO:0007669"/>
    <property type="project" value="UniProtKB-KW"/>
</dbReference>
<dbReference type="GO" id="GO:0043634">
    <property type="term" value="P:polyadenylation-dependent ncRNA catabolic process"/>
    <property type="evidence" value="ECO:0007669"/>
    <property type="project" value="TreeGrafter"/>
</dbReference>
<accession>A0A2K1R0N3</accession>
<evidence type="ECO:0000256" key="4">
    <source>
        <dbReference type="ARBA" id="ARBA00022842"/>
    </source>
</evidence>
<evidence type="ECO:0000313" key="9">
    <source>
        <dbReference type="Proteomes" id="UP000243797"/>
    </source>
</evidence>
<gene>
    <name evidence="8" type="ORF">CAC42_2721</name>
</gene>
<dbReference type="GO" id="GO:0010605">
    <property type="term" value="P:negative regulation of macromolecule metabolic process"/>
    <property type="evidence" value="ECO:0007669"/>
    <property type="project" value="UniProtKB-ARBA"/>
</dbReference>
<name>A0A2K1R0N3_9PEZI</name>
<sequence>MSYAGRRRPPSPNGRSGDMHHFGGNNHHRDFEFRATHGNTAPSFSSGQRQYRDHPRTRDRARGSSRGGQRGQGHRYGGRRRFNASDREIFRARRSPTPEQMAGMHSTDSRFRILDDLPSQSESGEEEEEKDSGFIQLDGSFDVPEATDDTPANSDDMDMSSEDEHPRAKRARTIVAPNANDEAKPKWSNPDPYTSLPPPSESNGPKKDVVAMIRKAKVENGARSAETSQAAEFISLNFDEDGNEEEEGERPSSQDEAKATLRHRAPPGPRSNGDDRFHARESGRVSPDRWPPEPMRRPGYDHYHADARQRSRSPVRDYDRYASDRHSSRDERYISRYEADRYDPYEDRSQHRRSSRDDRYPPFENDRYAPPRSLSSYPPPPSYDDYGAPPLPSTRHPAPPGNSHAHAQVSREYDYDSEPSVREIGAGKRKRQERPTDIAPAHLEIVWGNDTPWMEFCRPQISNAGTMLHEELMSFTDYATPRRFERTMRDDLVRRVGQAFRFKYPNVEVRAFGSFATDMYLPVSDIDLVAMTSTYISTGIGDLGSNANKVRRIARDIIERGGLARSANPVPWAKVPIIKFKDIQTGIDVDISFENDSGLKAISTLADWKEKFPALRHLVYPIKHYLATRSLNDVSQGGLGGFSIICLIVHRLATLQREYSSEWLVGNLDFVLMDFFEHYGKKFDYRVYGLDMHSMRVISKSTWRGDRVPQPGRILIVDPNNPRNDLSGGSSKIAEVFRAFKSVFQSLVGQMNTIESQIRDTGRRGSILRCVLDTGFAKYEDQRKRLKRLHDQLYGSDRDRDVEFVSARPIGPGRSRNEAIDLTAADNQAMYISNLDGTYEHKSNRQRRNERHEQENQTSSNHIFFDTTPQAPEGQSSFPPMNNYLATFDAGPQANAQGGTVRPPPPAQSKTAKKKQRGGKKQKKEKDGHSATVSKPAQEGNAKVKKKKSQSKPADTIGTDQAASISRKARAAKTKATATVAAEVNKGSSSTQTAQQPQVDRLPQPAKPTRKETTSSGQGDKSRAAAFKKRFPGAQCPKSLTKTKYKEMVRQQQGA</sequence>
<evidence type="ECO:0000256" key="5">
    <source>
        <dbReference type="SAM" id="MobiDB-lite"/>
    </source>
</evidence>
<evidence type="ECO:0000256" key="3">
    <source>
        <dbReference type="ARBA" id="ARBA00022723"/>
    </source>
</evidence>
<evidence type="ECO:0000313" key="8">
    <source>
        <dbReference type="EMBL" id="PNS20790.1"/>
    </source>
</evidence>
<keyword evidence="9" id="KW-1185">Reference proteome</keyword>
<dbReference type="GO" id="GO:0005730">
    <property type="term" value="C:nucleolus"/>
    <property type="evidence" value="ECO:0007669"/>
    <property type="project" value="TreeGrafter"/>
</dbReference>
<evidence type="ECO:0000256" key="2">
    <source>
        <dbReference type="ARBA" id="ARBA00012388"/>
    </source>
</evidence>
<dbReference type="PANTHER" id="PTHR23092">
    <property type="entry name" value="POLY(A) RNA POLYMERASE"/>
    <property type="match status" value="1"/>
</dbReference>
<feature type="compositionally biased region" description="Polar residues" evidence="5">
    <location>
        <begin position="37"/>
        <end position="49"/>
    </location>
</feature>
<comment type="caution">
    <text evidence="8">The sequence shown here is derived from an EMBL/GenBank/DDBJ whole genome shotgun (WGS) entry which is preliminary data.</text>
</comment>
<dbReference type="GO" id="GO:1990817">
    <property type="term" value="F:poly(A) RNA polymerase activity"/>
    <property type="evidence" value="ECO:0007669"/>
    <property type="project" value="UniProtKB-EC"/>
</dbReference>
<dbReference type="Pfam" id="PF22600">
    <property type="entry name" value="MTPAP-like_central"/>
    <property type="match status" value="1"/>
</dbReference>
<feature type="compositionally biased region" description="Basic and acidic residues" evidence="5">
    <location>
        <begin position="249"/>
        <end position="259"/>
    </location>
</feature>
<keyword evidence="3" id="KW-0479">Metal-binding</keyword>
<feature type="compositionally biased region" description="Basic residues" evidence="5">
    <location>
        <begin position="911"/>
        <end position="923"/>
    </location>
</feature>
<dbReference type="InterPro" id="IPR054708">
    <property type="entry name" value="MTPAP-like_central"/>
</dbReference>
<keyword evidence="4" id="KW-0460">Magnesium</keyword>
<dbReference type="SUPFAM" id="SSF81301">
    <property type="entry name" value="Nucleotidyltransferase"/>
    <property type="match status" value="1"/>
</dbReference>
<dbReference type="CDD" id="cd05402">
    <property type="entry name" value="NT_PAP_TUTase"/>
    <property type="match status" value="1"/>
</dbReference>
<feature type="region of interest" description="Disordered" evidence="5">
    <location>
        <begin position="1"/>
        <end position="435"/>
    </location>
</feature>
<dbReference type="EMBL" id="NKHZ01000017">
    <property type="protein sequence ID" value="PNS20790.1"/>
    <property type="molecule type" value="Genomic_DNA"/>
</dbReference>
<feature type="compositionally biased region" description="Polar residues" evidence="5">
    <location>
        <begin position="858"/>
        <end position="880"/>
    </location>
</feature>
<feature type="compositionally biased region" description="Basic and acidic residues" evidence="5">
    <location>
        <begin position="50"/>
        <end position="62"/>
    </location>
</feature>
<evidence type="ECO:0000259" key="7">
    <source>
        <dbReference type="Pfam" id="PF22600"/>
    </source>
</evidence>
<dbReference type="InterPro" id="IPR002058">
    <property type="entry name" value="PAP_assoc"/>
</dbReference>
<dbReference type="Pfam" id="PF03828">
    <property type="entry name" value="PAP_assoc"/>
    <property type="match status" value="1"/>
</dbReference>
<feature type="compositionally biased region" description="Polar residues" evidence="5">
    <location>
        <begin position="986"/>
        <end position="998"/>
    </location>
</feature>
<feature type="compositionally biased region" description="Acidic residues" evidence="5">
    <location>
        <begin position="238"/>
        <end position="248"/>
    </location>
</feature>
<feature type="compositionally biased region" description="Basic and acidic residues" evidence="5">
    <location>
        <begin position="17"/>
        <end position="35"/>
    </location>
</feature>
<dbReference type="SUPFAM" id="SSF81631">
    <property type="entry name" value="PAP/OAS1 substrate-binding domain"/>
    <property type="match status" value="1"/>
</dbReference>
<dbReference type="GO" id="GO:0031123">
    <property type="term" value="P:RNA 3'-end processing"/>
    <property type="evidence" value="ECO:0007669"/>
    <property type="project" value="TreeGrafter"/>
</dbReference>
<dbReference type="InParanoid" id="A0A2K1R0N3"/>
<dbReference type="AlphaFoldDB" id="A0A2K1R0N3"/>
<feature type="region of interest" description="Disordered" evidence="5">
    <location>
        <begin position="837"/>
        <end position="1055"/>
    </location>
</feature>
<dbReference type="GO" id="GO:0003729">
    <property type="term" value="F:mRNA binding"/>
    <property type="evidence" value="ECO:0007669"/>
    <property type="project" value="TreeGrafter"/>
</dbReference>
<dbReference type="GO" id="GO:0031499">
    <property type="term" value="C:TRAMP complex"/>
    <property type="evidence" value="ECO:0007669"/>
    <property type="project" value="TreeGrafter"/>
</dbReference>
<dbReference type="STRING" id="2082308.A0A2K1R0N3"/>
<comment type="similarity">
    <text evidence="1">Belongs to the DNA polymerase type-B-like family.</text>
</comment>
<dbReference type="InterPro" id="IPR045862">
    <property type="entry name" value="Trf4-like"/>
</dbReference>
<dbReference type="Gene3D" id="1.10.1410.10">
    <property type="match status" value="1"/>
</dbReference>
<feature type="compositionally biased region" description="Basic residues" evidence="5">
    <location>
        <begin position="72"/>
        <end position="82"/>
    </location>
</feature>
<reference evidence="8 9" key="1">
    <citation type="submission" date="2017-06" db="EMBL/GenBank/DDBJ databases">
        <title>Draft genome sequence of a variant of Elsinoe murrayae.</title>
        <authorList>
            <person name="Cheng Q."/>
        </authorList>
    </citation>
    <scope>NUCLEOTIDE SEQUENCE [LARGE SCALE GENOMIC DNA]</scope>
    <source>
        <strain evidence="8 9">CQ-2017a</strain>
    </source>
</reference>
<evidence type="ECO:0000256" key="1">
    <source>
        <dbReference type="ARBA" id="ARBA00008593"/>
    </source>
</evidence>
<feature type="domain" description="Poly(A) RNA polymerase mitochondrial-like central palm" evidence="7">
    <location>
        <begin position="468"/>
        <end position="603"/>
    </location>
</feature>
<dbReference type="OrthoDB" id="273917at2759"/>
<feature type="compositionally biased region" description="Basic and acidic residues" evidence="5">
    <location>
        <begin position="272"/>
        <end position="369"/>
    </location>
</feature>
<feature type="domain" description="PAP-associated" evidence="6">
    <location>
        <begin position="671"/>
        <end position="724"/>
    </location>
</feature>
<protein>
    <recommendedName>
        <fullName evidence="2">polynucleotide adenylyltransferase</fullName>
        <ecNumber evidence="2">2.7.7.19</ecNumber>
    </recommendedName>
</protein>
<feature type="compositionally biased region" description="Pro residues" evidence="5">
    <location>
        <begin position="389"/>
        <end position="400"/>
    </location>
</feature>